<dbReference type="GeneID" id="76199096"/>
<dbReference type="AlphaFoldDB" id="A0ABD5YJP1"/>
<gene>
    <name evidence="2" type="ORF">ACFQL7_06495</name>
</gene>
<proteinExistence type="predicted"/>
<protein>
    <submittedName>
        <fullName evidence="2">Sterol desaturase</fullName>
    </submittedName>
</protein>
<accession>A0ABD5YJP1</accession>
<organism evidence="2 3">
    <name type="scientific">Halocatena marina</name>
    <dbReference type="NCBI Taxonomy" id="2934937"/>
    <lineage>
        <taxon>Archaea</taxon>
        <taxon>Methanobacteriati</taxon>
        <taxon>Methanobacteriota</taxon>
        <taxon>Stenosarchaea group</taxon>
        <taxon>Halobacteria</taxon>
        <taxon>Halobacteriales</taxon>
        <taxon>Natronomonadaceae</taxon>
        <taxon>Halocatena</taxon>
    </lineage>
</organism>
<keyword evidence="1" id="KW-0472">Membrane</keyword>
<feature type="transmembrane region" description="Helical" evidence="1">
    <location>
        <begin position="95"/>
        <end position="117"/>
    </location>
</feature>
<feature type="transmembrane region" description="Helical" evidence="1">
    <location>
        <begin position="32"/>
        <end position="55"/>
    </location>
</feature>
<comment type="caution">
    <text evidence="2">The sequence shown here is derived from an EMBL/GenBank/DDBJ whole genome shotgun (WGS) entry which is preliminary data.</text>
</comment>
<evidence type="ECO:0000256" key="1">
    <source>
        <dbReference type="SAM" id="Phobius"/>
    </source>
</evidence>
<name>A0ABD5YJP1_9EURY</name>
<keyword evidence="1" id="KW-0812">Transmembrane</keyword>
<evidence type="ECO:0000313" key="2">
    <source>
        <dbReference type="EMBL" id="MFC7189534.1"/>
    </source>
</evidence>
<sequence length="135" mass="14189">MERTRRDSFIALCVGGGISVGSYWLIGDISLAFVTGLCWACGLKLTFHIGHLYPAYTTGETWADQRWAGLGIGLIALASINGLSPMLSLSNGQRLGFGLLVIGTGFVAYTAGTLTILERVGGDSNDSTSQLANSD</sequence>
<keyword evidence="1" id="KW-1133">Transmembrane helix</keyword>
<feature type="transmembrane region" description="Helical" evidence="1">
    <location>
        <begin position="67"/>
        <end position="89"/>
    </location>
</feature>
<reference evidence="2 3" key="1">
    <citation type="journal article" date="2019" name="Int. J. Syst. Evol. Microbiol.">
        <title>The Global Catalogue of Microorganisms (GCM) 10K type strain sequencing project: providing services to taxonomists for standard genome sequencing and annotation.</title>
        <authorList>
            <consortium name="The Broad Institute Genomics Platform"/>
            <consortium name="The Broad Institute Genome Sequencing Center for Infectious Disease"/>
            <person name="Wu L."/>
            <person name="Ma J."/>
        </authorList>
    </citation>
    <scope>NUCLEOTIDE SEQUENCE [LARGE SCALE GENOMIC DNA]</scope>
    <source>
        <strain evidence="2 3">RDMS1</strain>
    </source>
</reference>
<keyword evidence="3" id="KW-1185">Reference proteome</keyword>
<dbReference type="RefSeq" id="WP_248905618.1">
    <property type="nucleotide sequence ID" value="NZ_CP109979.1"/>
</dbReference>
<dbReference type="Proteomes" id="UP001596417">
    <property type="component" value="Unassembled WGS sequence"/>
</dbReference>
<dbReference type="EMBL" id="JBHTAX010000001">
    <property type="protein sequence ID" value="MFC7189534.1"/>
    <property type="molecule type" value="Genomic_DNA"/>
</dbReference>
<evidence type="ECO:0000313" key="3">
    <source>
        <dbReference type="Proteomes" id="UP001596417"/>
    </source>
</evidence>